<evidence type="ECO:0008006" key="3">
    <source>
        <dbReference type="Google" id="ProtNLM"/>
    </source>
</evidence>
<dbReference type="AlphaFoldDB" id="A0A1H3FD83"/>
<evidence type="ECO:0000313" key="1">
    <source>
        <dbReference type="EMBL" id="SDX88855.1"/>
    </source>
</evidence>
<name>A0A1H3FD83_9PROT</name>
<protein>
    <recommendedName>
        <fullName evidence="3">Haemolysin XhlA</fullName>
    </recommendedName>
</protein>
<dbReference type="EMBL" id="FNOY01000011">
    <property type="protein sequence ID" value="SDX88855.1"/>
    <property type="molecule type" value="Genomic_DNA"/>
</dbReference>
<dbReference type="RefSeq" id="WP_090412497.1">
    <property type="nucleotide sequence ID" value="NZ_FNOY01000011.1"/>
</dbReference>
<accession>A0A1H3FD83</accession>
<dbReference type="OrthoDB" id="8593817at2"/>
<dbReference type="Proteomes" id="UP000198640">
    <property type="component" value="Unassembled WGS sequence"/>
</dbReference>
<sequence length="72" mass="7659">MTNEQAMLLGEIKGKLDLVIKNQNQTKDMIGSLDGRVRKIERHSAMTGAVSGGLVSVGVALMIEKGKHAIGL</sequence>
<evidence type="ECO:0000313" key="2">
    <source>
        <dbReference type="Proteomes" id="UP000198640"/>
    </source>
</evidence>
<organism evidence="1 2">
    <name type="scientific">Nitrosomonas halophila</name>
    <dbReference type="NCBI Taxonomy" id="44576"/>
    <lineage>
        <taxon>Bacteria</taxon>
        <taxon>Pseudomonadati</taxon>
        <taxon>Pseudomonadota</taxon>
        <taxon>Betaproteobacteria</taxon>
        <taxon>Nitrosomonadales</taxon>
        <taxon>Nitrosomonadaceae</taxon>
        <taxon>Nitrosomonas</taxon>
    </lineage>
</organism>
<reference evidence="1 2" key="1">
    <citation type="submission" date="2016-10" db="EMBL/GenBank/DDBJ databases">
        <authorList>
            <person name="de Groot N.N."/>
        </authorList>
    </citation>
    <scope>NUCLEOTIDE SEQUENCE [LARGE SCALE GENOMIC DNA]</scope>
    <source>
        <strain evidence="1 2">Nm1</strain>
    </source>
</reference>
<keyword evidence="2" id="KW-1185">Reference proteome</keyword>
<dbReference type="STRING" id="44576.SAMN05421881_101156"/>
<proteinExistence type="predicted"/>
<gene>
    <name evidence="1" type="ORF">SAMN05421881_101156</name>
</gene>